<feature type="non-terminal residue" evidence="1">
    <location>
        <position position="36"/>
    </location>
</feature>
<evidence type="ECO:0000313" key="1">
    <source>
        <dbReference type="EMBL" id="GAI42666.1"/>
    </source>
</evidence>
<sequence>MALGTNHLSTPLNSTSYQSEVTVKQPVALKGQVALF</sequence>
<dbReference type="EMBL" id="BARV01023952">
    <property type="protein sequence ID" value="GAI42666.1"/>
    <property type="molecule type" value="Genomic_DNA"/>
</dbReference>
<gene>
    <name evidence="1" type="ORF">S06H3_39200</name>
</gene>
<comment type="caution">
    <text evidence="1">The sequence shown here is derived from an EMBL/GenBank/DDBJ whole genome shotgun (WGS) entry which is preliminary data.</text>
</comment>
<proteinExistence type="predicted"/>
<name>X1PJG2_9ZZZZ</name>
<dbReference type="AlphaFoldDB" id="X1PJG2"/>
<organism evidence="1">
    <name type="scientific">marine sediment metagenome</name>
    <dbReference type="NCBI Taxonomy" id="412755"/>
    <lineage>
        <taxon>unclassified sequences</taxon>
        <taxon>metagenomes</taxon>
        <taxon>ecological metagenomes</taxon>
    </lineage>
</organism>
<reference evidence="1" key="1">
    <citation type="journal article" date="2014" name="Front. Microbiol.">
        <title>High frequency of phylogenetically diverse reductive dehalogenase-homologous genes in deep subseafloor sedimentary metagenomes.</title>
        <authorList>
            <person name="Kawai M."/>
            <person name="Futagami T."/>
            <person name="Toyoda A."/>
            <person name="Takaki Y."/>
            <person name="Nishi S."/>
            <person name="Hori S."/>
            <person name="Arai W."/>
            <person name="Tsubouchi T."/>
            <person name="Morono Y."/>
            <person name="Uchiyama I."/>
            <person name="Ito T."/>
            <person name="Fujiyama A."/>
            <person name="Inagaki F."/>
            <person name="Takami H."/>
        </authorList>
    </citation>
    <scope>NUCLEOTIDE SEQUENCE</scope>
    <source>
        <strain evidence="1">Expedition CK06-06</strain>
    </source>
</reference>
<protein>
    <submittedName>
        <fullName evidence="1">Uncharacterized protein</fullName>
    </submittedName>
</protein>
<accession>X1PJG2</accession>